<dbReference type="GO" id="GO:0003677">
    <property type="term" value="F:DNA binding"/>
    <property type="evidence" value="ECO:0007669"/>
    <property type="project" value="UniProtKB-KW"/>
</dbReference>
<dbReference type="PROSITE" id="PS51898">
    <property type="entry name" value="TYR_RECOMBINASE"/>
    <property type="match status" value="1"/>
</dbReference>
<protein>
    <submittedName>
        <fullName evidence="6">Integrase family protein</fullName>
    </submittedName>
</protein>
<evidence type="ECO:0000256" key="1">
    <source>
        <dbReference type="ARBA" id="ARBA00008857"/>
    </source>
</evidence>
<dbReference type="PANTHER" id="PTHR30349">
    <property type="entry name" value="PHAGE INTEGRASE-RELATED"/>
    <property type="match status" value="1"/>
</dbReference>
<reference evidence="6 7" key="1">
    <citation type="submission" date="2016-01" db="EMBL/GenBank/DDBJ databases">
        <authorList>
            <person name="Oliw E.H."/>
        </authorList>
    </citation>
    <scope>NUCLEOTIDE SEQUENCE [LARGE SCALE GENOMIC DNA]</scope>
    <source>
        <strain evidence="6 7">Kerr 14</strain>
    </source>
</reference>
<name>A0A1S7NLD5_AGRTU</name>
<dbReference type="GO" id="GO:0015074">
    <property type="term" value="P:DNA integration"/>
    <property type="evidence" value="ECO:0007669"/>
    <property type="project" value="UniProtKB-KW"/>
</dbReference>
<dbReference type="Pfam" id="PF00589">
    <property type="entry name" value="Phage_integrase"/>
    <property type="match status" value="1"/>
</dbReference>
<comment type="similarity">
    <text evidence="1">Belongs to the 'phage' integrase family.</text>
</comment>
<evidence type="ECO:0000256" key="4">
    <source>
        <dbReference type="ARBA" id="ARBA00023172"/>
    </source>
</evidence>
<keyword evidence="2" id="KW-0229">DNA integration</keyword>
<dbReference type="GO" id="GO:0006310">
    <property type="term" value="P:DNA recombination"/>
    <property type="evidence" value="ECO:0007669"/>
    <property type="project" value="UniProtKB-KW"/>
</dbReference>
<sequence>MRVKLKGLMKVKKTLASGKTIYYCYAWRGGPLLKTKSGEPMQPGDPMLIKAFSDATKDRHVDPSETLGALITEYRASTEFLSKADKTRREYDRYLDLIREKFGKAPFFMLQDPRYRGELKKWRDSMADKPRTADYAWTTLARILSFGKDRGKLSVNIAEKGGRLYSADRTENIWTEEHLQKLFAVATKEIKAAVIFALWTGQRKGDLLVAPWSDYDGKTIKVKQSKTGARVKIPCGNELKQILDAMPRRSTVILTNTRKKIPWTSDGFDTSFQKTKAKAGIEDLTFHDLRGTAVTRLAMAGCNNSQIASITGHSLRDVDAILDAHYLGGRAELAEQAIAKLEDYQGQKK</sequence>
<dbReference type="EMBL" id="FBWC01000002">
    <property type="protein sequence ID" value="CUX08708.1"/>
    <property type="molecule type" value="Genomic_DNA"/>
</dbReference>
<feature type="domain" description="Tyr recombinase" evidence="5">
    <location>
        <begin position="169"/>
        <end position="343"/>
    </location>
</feature>
<evidence type="ECO:0000256" key="3">
    <source>
        <dbReference type="ARBA" id="ARBA00023125"/>
    </source>
</evidence>
<keyword evidence="3" id="KW-0238">DNA-binding</keyword>
<dbReference type="AlphaFoldDB" id="A0A1S7NLD5"/>
<dbReference type="Gene3D" id="1.10.443.10">
    <property type="entry name" value="Intergrase catalytic core"/>
    <property type="match status" value="1"/>
</dbReference>
<dbReference type="Gene3D" id="1.10.150.130">
    <property type="match status" value="1"/>
</dbReference>
<keyword evidence="4" id="KW-0233">DNA recombination</keyword>
<dbReference type="InterPro" id="IPR013762">
    <property type="entry name" value="Integrase-like_cat_sf"/>
</dbReference>
<dbReference type="SUPFAM" id="SSF56349">
    <property type="entry name" value="DNA breaking-rejoining enzymes"/>
    <property type="match status" value="1"/>
</dbReference>
<dbReference type="PANTHER" id="PTHR30349:SF64">
    <property type="entry name" value="PROPHAGE INTEGRASE INTD-RELATED"/>
    <property type="match status" value="1"/>
</dbReference>
<proteinExistence type="inferred from homology"/>
<evidence type="ECO:0000259" key="5">
    <source>
        <dbReference type="PROSITE" id="PS51898"/>
    </source>
</evidence>
<dbReference type="RefSeq" id="WP_080866243.1">
    <property type="nucleotide sequence ID" value="NZ_LT009730.1"/>
</dbReference>
<evidence type="ECO:0000256" key="2">
    <source>
        <dbReference type="ARBA" id="ARBA00022908"/>
    </source>
</evidence>
<dbReference type="InterPro" id="IPR002104">
    <property type="entry name" value="Integrase_catalytic"/>
</dbReference>
<dbReference type="InterPro" id="IPR010998">
    <property type="entry name" value="Integrase_recombinase_N"/>
</dbReference>
<gene>
    <name evidence="6" type="ORF">AGR4C_Cc100067</name>
</gene>
<evidence type="ECO:0000313" key="7">
    <source>
        <dbReference type="Proteomes" id="UP000191897"/>
    </source>
</evidence>
<dbReference type="InterPro" id="IPR011010">
    <property type="entry name" value="DNA_brk_join_enz"/>
</dbReference>
<dbReference type="Proteomes" id="UP000191897">
    <property type="component" value="Unassembled WGS sequence"/>
</dbReference>
<organism evidence="6 7">
    <name type="scientific">Agrobacterium tumefaciens str. Kerr 14</name>
    <dbReference type="NCBI Taxonomy" id="1183424"/>
    <lineage>
        <taxon>Bacteria</taxon>
        <taxon>Pseudomonadati</taxon>
        <taxon>Pseudomonadota</taxon>
        <taxon>Alphaproteobacteria</taxon>
        <taxon>Hyphomicrobiales</taxon>
        <taxon>Rhizobiaceae</taxon>
        <taxon>Rhizobium/Agrobacterium group</taxon>
        <taxon>Agrobacterium</taxon>
        <taxon>Agrobacterium tumefaciens complex</taxon>
    </lineage>
</organism>
<dbReference type="InterPro" id="IPR050090">
    <property type="entry name" value="Tyrosine_recombinase_XerCD"/>
</dbReference>
<evidence type="ECO:0000313" key="6">
    <source>
        <dbReference type="EMBL" id="CUX08708.1"/>
    </source>
</evidence>
<accession>A0A1S7NLD5</accession>